<gene>
    <name evidence="8" type="primary">Avh</name>
</gene>
<keyword evidence="4 5" id="KW-0732">Signal</keyword>
<dbReference type="AlphaFoldDB" id="E0W4S7"/>
<evidence type="ECO:0000256" key="4">
    <source>
        <dbReference type="ARBA" id="ARBA00022729"/>
    </source>
</evidence>
<proteinExistence type="inferred from homology"/>
<dbReference type="InterPro" id="IPR031825">
    <property type="entry name" value="RXLR"/>
</dbReference>
<dbReference type="Gene3D" id="1.10.10.2460">
    <property type="match status" value="1"/>
</dbReference>
<evidence type="ECO:0000313" key="7">
    <source>
        <dbReference type="EMBL" id="AEK81328.1"/>
    </source>
</evidence>
<evidence type="ECO:0000313" key="8">
    <source>
        <dbReference type="EMBL" id="AEK81329.1"/>
    </source>
</evidence>
<evidence type="ECO:0000256" key="1">
    <source>
        <dbReference type="ARBA" id="ARBA00004613"/>
    </source>
</evidence>
<evidence type="ECO:0000256" key="2">
    <source>
        <dbReference type="ARBA" id="ARBA00010400"/>
    </source>
</evidence>
<dbReference type="EMBL" id="JN254516">
    <property type="protein sequence ID" value="AEK81329.1"/>
    <property type="molecule type" value="Genomic_DNA"/>
</dbReference>
<feature type="signal peptide" evidence="5">
    <location>
        <begin position="1"/>
        <end position="23"/>
    </location>
</feature>
<feature type="chain" id="PRO_5007652808" description="RxLR effector protein" evidence="5">
    <location>
        <begin position="24"/>
        <end position="126"/>
    </location>
</feature>
<keyword evidence="3 5" id="KW-0964">Secreted</keyword>
<dbReference type="Pfam" id="PF16810">
    <property type="entry name" value="RXLR"/>
    <property type="match status" value="1"/>
</dbReference>
<accession>E0W4S7</accession>
<dbReference type="EMBL" id="JN254514">
    <property type="protein sequence ID" value="AEK81327.1"/>
    <property type="molecule type" value="Genomic_DNA"/>
</dbReference>
<dbReference type="RefSeq" id="XP_009535600.1">
    <property type="nucleotide sequence ID" value="XM_009537305.1"/>
</dbReference>
<comment type="function">
    <text evidence="5">Effector that suppresses plant defense responses during pathogen infection.</text>
</comment>
<comment type="subcellular location">
    <subcellularLocation>
        <location evidence="1 5">Secreted</location>
    </subcellularLocation>
</comment>
<protein>
    <recommendedName>
        <fullName evidence="5">RxLR effector protein</fullName>
    </recommendedName>
</protein>
<sequence>MRFLYAFTTIFVLVFLNCGKAMGVGRSSHEKPSLVSTNHARLLRGGKLSLIPPEYNNEARALATTSNDFSRKILTEMLGDKTLKAAKFNEWAQNGFKADHIRTLVKSYQDHTKLYLQYFLLLHPQA</sequence>
<reference evidence="8" key="1">
    <citation type="journal article" date="2011" name="Plant Cell">
        <title>Transcriptional programming and functional interactions within the Phytophthora sojae RXLR effector repertoire.</title>
        <authorList>
            <person name="Wang Q."/>
            <person name="Han C."/>
            <person name="Ferreira A.O."/>
            <person name="Yu X."/>
            <person name="Ye W."/>
            <person name="Tripathy S."/>
            <person name="Kale S.D."/>
            <person name="Gu B."/>
            <person name="Sheng Y."/>
            <person name="Sui Y."/>
            <person name="Wang X."/>
            <person name="Zhang Z."/>
            <person name="Cheng B."/>
            <person name="Dong S."/>
            <person name="Shan W."/>
            <person name="Zheng X."/>
            <person name="Dou D."/>
            <person name="Tyler B.M."/>
            <person name="Wang Y."/>
        </authorList>
    </citation>
    <scope>NUCLEOTIDE SEQUENCE</scope>
    <source>
        <strain evidence="6">P7064</strain>
        <strain evidence="7">P7074</strain>
        <strain evidence="8">P7076</strain>
    </source>
</reference>
<dbReference type="EMBL" id="JN254515">
    <property type="protein sequence ID" value="AEK81328.1"/>
    <property type="molecule type" value="Genomic_DNA"/>
</dbReference>
<dbReference type="KEGG" id="psoj:PHYSODRAFT_288659"/>
<evidence type="ECO:0000313" key="6">
    <source>
        <dbReference type="EMBL" id="AEK81327.1"/>
    </source>
</evidence>
<dbReference type="GO" id="GO:0005576">
    <property type="term" value="C:extracellular region"/>
    <property type="evidence" value="ECO:0007669"/>
    <property type="project" value="UniProtKB-SubCell"/>
</dbReference>
<dbReference type="VEuPathDB" id="FungiDB:PHYSODRAFT_288659"/>
<evidence type="ECO:0000256" key="3">
    <source>
        <dbReference type="ARBA" id="ARBA00022525"/>
    </source>
</evidence>
<comment type="similarity">
    <text evidence="2 5">Belongs to the RxLR effector family.</text>
</comment>
<organism evidence="8">
    <name type="scientific">Phytophthora sojae</name>
    <name type="common">Soybean stem and root rot agent</name>
    <name type="synonym">Phytophthora megasperma f. sp. glycines</name>
    <dbReference type="NCBI Taxonomy" id="67593"/>
    <lineage>
        <taxon>Eukaryota</taxon>
        <taxon>Sar</taxon>
        <taxon>Stramenopiles</taxon>
        <taxon>Oomycota</taxon>
        <taxon>Peronosporomycetes</taxon>
        <taxon>Peronosporales</taxon>
        <taxon>Peronosporaceae</taxon>
        <taxon>Phytophthora</taxon>
    </lineage>
</organism>
<name>E0W4S7_PHYSO</name>
<evidence type="ECO:0000256" key="5">
    <source>
        <dbReference type="RuleBase" id="RU367124"/>
    </source>
</evidence>